<feature type="domain" description="DUF1232" evidence="5">
    <location>
        <begin position="70"/>
        <end position="106"/>
    </location>
</feature>
<dbReference type="GO" id="GO:0012505">
    <property type="term" value="C:endomembrane system"/>
    <property type="evidence" value="ECO:0007669"/>
    <property type="project" value="UniProtKB-SubCell"/>
</dbReference>
<protein>
    <recommendedName>
        <fullName evidence="5">DUF1232 domain-containing protein</fullName>
    </recommendedName>
</protein>
<proteinExistence type="predicted"/>
<evidence type="ECO:0000256" key="4">
    <source>
        <dbReference type="ARBA" id="ARBA00023136"/>
    </source>
</evidence>
<dbReference type="RefSeq" id="WP_045161727.1">
    <property type="nucleotide sequence ID" value="NZ_JYHV01000014.1"/>
</dbReference>
<evidence type="ECO:0000313" key="6">
    <source>
        <dbReference type="EMBL" id="KJH82909.1"/>
    </source>
</evidence>
<accession>A0A0D9AQE2</accession>
<gene>
    <name evidence="6" type="ORF">UF78_06955</name>
</gene>
<keyword evidence="2" id="KW-0812">Transmembrane</keyword>
<evidence type="ECO:0000259" key="5">
    <source>
        <dbReference type="Pfam" id="PF06803"/>
    </source>
</evidence>
<dbReference type="AlphaFoldDB" id="A0A0D9AQE2"/>
<evidence type="ECO:0000313" key="7">
    <source>
        <dbReference type="Proteomes" id="UP000032487"/>
    </source>
</evidence>
<dbReference type="OrthoDB" id="9804184at2"/>
<evidence type="ECO:0000256" key="1">
    <source>
        <dbReference type="ARBA" id="ARBA00004127"/>
    </source>
</evidence>
<sequence length="155" mass="17342">MKAPWKFFKYFPMAQRVLARGRLPMVLLAVARKRSARGGLVKGLREDLGLLQALCVAWWRGEYRAISRPALVAVVAGLLYFLTPMDAIPDWIPGLGFVDDLAVLAWVMRKWSGELQAFRAWKDSQSADVQADIDRLPSAEEPMAEGVSRARSGRV</sequence>
<dbReference type="PATRIC" id="fig|316.101.peg.1103"/>
<organism evidence="6 7">
    <name type="scientific">Stutzerimonas stutzeri</name>
    <name type="common">Pseudomonas stutzeri</name>
    <dbReference type="NCBI Taxonomy" id="316"/>
    <lineage>
        <taxon>Bacteria</taxon>
        <taxon>Pseudomonadati</taxon>
        <taxon>Pseudomonadota</taxon>
        <taxon>Gammaproteobacteria</taxon>
        <taxon>Pseudomonadales</taxon>
        <taxon>Pseudomonadaceae</taxon>
        <taxon>Stutzerimonas</taxon>
    </lineage>
</organism>
<dbReference type="EMBL" id="JYHV01000014">
    <property type="protein sequence ID" value="KJH82909.1"/>
    <property type="molecule type" value="Genomic_DNA"/>
</dbReference>
<name>A0A0D9AQE2_STUST</name>
<keyword evidence="4" id="KW-0472">Membrane</keyword>
<evidence type="ECO:0000256" key="2">
    <source>
        <dbReference type="ARBA" id="ARBA00022692"/>
    </source>
</evidence>
<evidence type="ECO:0000256" key="3">
    <source>
        <dbReference type="ARBA" id="ARBA00022989"/>
    </source>
</evidence>
<comment type="subcellular location">
    <subcellularLocation>
        <location evidence="1">Endomembrane system</location>
        <topology evidence="1">Multi-pass membrane protein</topology>
    </subcellularLocation>
</comment>
<dbReference type="Pfam" id="PF06803">
    <property type="entry name" value="DUF1232"/>
    <property type="match status" value="1"/>
</dbReference>
<dbReference type="InterPro" id="IPR010652">
    <property type="entry name" value="DUF1232"/>
</dbReference>
<dbReference type="Proteomes" id="UP000032487">
    <property type="component" value="Unassembled WGS sequence"/>
</dbReference>
<comment type="caution">
    <text evidence="6">The sequence shown here is derived from an EMBL/GenBank/DDBJ whole genome shotgun (WGS) entry which is preliminary data.</text>
</comment>
<reference evidence="6 7" key="1">
    <citation type="submission" date="2015-02" db="EMBL/GenBank/DDBJ databases">
        <title>Draft genome sequence of Pseudomonas stutzeri NT0128 isolated from wheat (Triticum turgidum) rhizosphere.</title>
        <authorList>
            <person name="Tovi N."/>
            <person name="Frenk S."/>
            <person name="Hadar Y."/>
            <person name="Minz D."/>
        </authorList>
    </citation>
    <scope>NUCLEOTIDE SEQUENCE [LARGE SCALE GENOMIC DNA]</scope>
    <source>
        <strain evidence="6 7">NT0128</strain>
    </source>
</reference>
<keyword evidence="3" id="KW-1133">Transmembrane helix</keyword>